<dbReference type="SMART" id="SM00950">
    <property type="entry name" value="Piwi"/>
    <property type="match status" value="1"/>
</dbReference>
<dbReference type="AlphaFoldDB" id="A0A9Q0AXJ0"/>
<dbReference type="InterPro" id="IPR045246">
    <property type="entry name" value="Piwi_ago-like"/>
</dbReference>
<dbReference type="InterPro" id="IPR014811">
    <property type="entry name" value="ArgoL1"/>
</dbReference>
<feature type="region of interest" description="Disordered" evidence="1">
    <location>
        <begin position="1"/>
        <end position="70"/>
    </location>
</feature>
<feature type="domain" description="Piwi" evidence="2">
    <location>
        <begin position="722"/>
        <end position="1028"/>
    </location>
</feature>
<dbReference type="InterPro" id="IPR003165">
    <property type="entry name" value="Piwi"/>
</dbReference>
<reference evidence="3" key="1">
    <citation type="submission" date="2019-01" db="EMBL/GenBank/DDBJ databases">
        <title>Colletotrichum abscissum LGMF1257.</title>
        <authorList>
            <person name="Baroncelli R."/>
        </authorList>
    </citation>
    <scope>NUCLEOTIDE SEQUENCE</scope>
    <source>
        <strain evidence="3">Ca142</strain>
    </source>
</reference>
<feature type="compositionally biased region" description="Gly residues" evidence="1">
    <location>
        <begin position="46"/>
        <end position="66"/>
    </location>
</feature>
<dbReference type="CDD" id="cd04657">
    <property type="entry name" value="Piwi_ago-like"/>
    <property type="match status" value="1"/>
</dbReference>
<dbReference type="PANTHER" id="PTHR22891">
    <property type="entry name" value="EUKARYOTIC TRANSLATION INITIATION FACTOR 2C"/>
    <property type="match status" value="1"/>
</dbReference>
<evidence type="ECO:0000313" key="3">
    <source>
        <dbReference type="EMBL" id="KAI3530697.1"/>
    </source>
</evidence>
<comment type="caution">
    <text evidence="3">The sequence shown here is derived from an EMBL/GenBank/DDBJ whole genome shotgun (WGS) entry which is preliminary data.</text>
</comment>
<feature type="region of interest" description="Disordered" evidence="1">
    <location>
        <begin position="176"/>
        <end position="207"/>
    </location>
</feature>
<accession>A0A9Q0AXJ0</accession>
<dbReference type="InterPro" id="IPR036397">
    <property type="entry name" value="RNaseH_sf"/>
</dbReference>
<dbReference type="SUPFAM" id="SSF101690">
    <property type="entry name" value="PAZ domain"/>
    <property type="match status" value="1"/>
</dbReference>
<dbReference type="InterPro" id="IPR032474">
    <property type="entry name" value="Argonaute_N"/>
</dbReference>
<organism evidence="3 4">
    <name type="scientific">Colletotrichum abscissum</name>
    <dbReference type="NCBI Taxonomy" id="1671311"/>
    <lineage>
        <taxon>Eukaryota</taxon>
        <taxon>Fungi</taxon>
        <taxon>Dikarya</taxon>
        <taxon>Ascomycota</taxon>
        <taxon>Pezizomycotina</taxon>
        <taxon>Sordariomycetes</taxon>
        <taxon>Hypocreomycetidae</taxon>
        <taxon>Glomerellales</taxon>
        <taxon>Glomerellaceae</taxon>
        <taxon>Colletotrichum</taxon>
        <taxon>Colletotrichum acutatum species complex</taxon>
    </lineage>
</organism>
<evidence type="ECO:0000259" key="2">
    <source>
        <dbReference type="PROSITE" id="PS50822"/>
    </source>
</evidence>
<dbReference type="PROSITE" id="PS50822">
    <property type="entry name" value="PIWI"/>
    <property type="match status" value="1"/>
</dbReference>
<dbReference type="Pfam" id="PF16488">
    <property type="entry name" value="ArgoL2"/>
    <property type="match status" value="1"/>
</dbReference>
<dbReference type="SUPFAM" id="SSF53098">
    <property type="entry name" value="Ribonuclease H-like"/>
    <property type="match status" value="1"/>
</dbReference>
<dbReference type="Pfam" id="PF08699">
    <property type="entry name" value="ArgoL1"/>
    <property type="match status" value="1"/>
</dbReference>
<dbReference type="Pfam" id="PF16486">
    <property type="entry name" value="ArgoN"/>
    <property type="match status" value="1"/>
</dbReference>
<sequence>MADARHGGRGQSRGGRGRSDGERGGRGGRGSFSGGRGGDRERRGGSFAGGGSGDRGQRGGRGGRGGFVPRRDAFESEPCTFYGYVQCFLQGSVIPQPDIEITALEDSLIKSYQSKDQVLVKKMGVLKLTDSTVSLMPRRPAYGTKGKQVIVWANYFRVSIEPAVLYRYTLEVRRGENANAPPDDPKGKGKGKAQAGGGDGSGSHGPLGTIPARKLKIILQHAIEELQRLEPEAVLATEFKSKLVSSSKLKLAKNPVIIKFRNENSTREELYNIKVVGENEAPLAAMDRYLRTMVDPSDPDEAHFPRCEVSVDALNVVLGHSPRMNNQITAVGKGRFFPWGPGSATSRLGQQGPLTAIRGFFQSVRLGTGRTLLNVNVTHGVFKTDVRVSELCKWFGLDVFGTGNINTHNNARATLRTLSNFLAKTRVTVQFRTADGKDVTTKRAIHSLACKNGLASPPVGSLVFFSQGFVYGGPREVKFHLDPAEGQKTVLGKKPPGAYSVEQYWQWKYGQAPDKSLPLVNLGTASKPMFFPAERCLIAAGQAVRSKLTGDETTVMLDFACRSPFANAISLERDSAAALGLDESMLGEFGITVDKRLLTVAARELPAPMVTYASAKNLQSRGGSWNMTGVKFAKAGPRITNWNWVRIAEGDNPSIPIDEVARSVQQFVEFLNASGVAVETRAPNTAHQITVGRSTAAEDIKRAFAAIESYTTKAKGSIKGFFLLVILPRHDATLYGAVKSLADVQFGFHTVCSVEKTFIKNNLQTFANIGLKWNLKNGGTNHIVKDTIDILTSNQAMIVGYDVTHPTNMSNDKSSAPSLVGMVASVDKDLGQWPAVAWEQPSRQEMLGEELTENFKSRLLLWRQRNQSRLPQFIIIYRDGVSEGQFAQVLTTELPMIRKACDQLYPPKQRPKLSIIVSVKRHQTRFYPTSDQNMDQKSRNIKNGTVVDRGVTQARYWDFFLTAHTALKGTARPAHYTVLMDEIFREKYGVGNSAADQLEKLTHNLCYLFGRATKAVSICPPAYYADIVCERACVHRPALFDVSDVASTTTSASQPVEPSNNVQVHSNLRDTMYYI</sequence>
<dbReference type="Pfam" id="PF02171">
    <property type="entry name" value="Piwi"/>
    <property type="match status" value="1"/>
</dbReference>
<dbReference type="InterPro" id="IPR036085">
    <property type="entry name" value="PAZ_dom_sf"/>
</dbReference>
<gene>
    <name evidence="3" type="ORF">CABS02_14425</name>
</gene>
<dbReference type="SMART" id="SM01163">
    <property type="entry name" value="DUF1785"/>
    <property type="match status" value="1"/>
</dbReference>
<evidence type="ECO:0000313" key="4">
    <source>
        <dbReference type="Proteomes" id="UP001056436"/>
    </source>
</evidence>
<feature type="compositionally biased region" description="Gly residues" evidence="1">
    <location>
        <begin position="194"/>
        <end position="205"/>
    </location>
</feature>
<dbReference type="InterPro" id="IPR032472">
    <property type="entry name" value="ArgoL2"/>
</dbReference>
<evidence type="ECO:0000256" key="1">
    <source>
        <dbReference type="SAM" id="MobiDB-lite"/>
    </source>
</evidence>
<name>A0A9Q0AXJ0_9PEZI</name>
<dbReference type="InterPro" id="IPR012337">
    <property type="entry name" value="RNaseH-like_sf"/>
</dbReference>
<protein>
    <submittedName>
        <fullName evidence="3">Piwi domain-containing protein</fullName>
    </submittedName>
</protein>
<keyword evidence="4" id="KW-1185">Reference proteome</keyword>
<dbReference type="Gene3D" id="3.40.50.2300">
    <property type="match status" value="1"/>
</dbReference>
<feature type="compositionally biased region" description="Gly residues" evidence="1">
    <location>
        <begin position="27"/>
        <end position="36"/>
    </location>
</feature>
<proteinExistence type="predicted"/>
<dbReference type="OrthoDB" id="10252740at2759"/>
<dbReference type="Gene3D" id="3.30.420.10">
    <property type="entry name" value="Ribonuclease H-like superfamily/Ribonuclease H"/>
    <property type="match status" value="1"/>
</dbReference>
<dbReference type="GO" id="GO:0003676">
    <property type="term" value="F:nucleic acid binding"/>
    <property type="evidence" value="ECO:0007669"/>
    <property type="project" value="InterPro"/>
</dbReference>
<dbReference type="EMBL" id="SDAQ01000199">
    <property type="protein sequence ID" value="KAI3530697.1"/>
    <property type="molecule type" value="Genomic_DNA"/>
</dbReference>
<dbReference type="Proteomes" id="UP001056436">
    <property type="component" value="Unassembled WGS sequence"/>
</dbReference>
<dbReference type="Gene3D" id="2.170.260.10">
    <property type="entry name" value="paz domain"/>
    <property type="match status" value="1"/>
</dbReference>